<gene>
    <name evidence="3" type="ORF">DB43_HJ00060</name>
</gene>
<dbReference type="RefSeq" id="WP_006342410.1">
    <property type="nucleotide sequence ID" value="NZ_JASBUT010000020.1"/>
</dbReference>
<organism evidence="3 4">
    <name type="scientific">Parachlamydia acanthamoebae</name>
    <dbReference type="NCBI Taxonomy" id="83552"/>
    <lineage>
        <taxon>Bacteria</taxon>
        <taxon>Pseudomonadati</taxon>
        <taxon>Chlamydiota</taxon>
        <taxon>Chlamydiia</taxon>
        <taxon>Parachlamydiales</taxon>
        <taxon>Parachlamydiaceae</taxon>
        <taxon>Parachlamydia</taxon>
    </lineage>
</organism>
<name>A0A0C1C6L7_9BACT</name>
<accession>A0A0C1C6L7</accession>
<evidence type="ECO:0000313" key="3">
    <source>
        <dbReference type="EMBL" id="KIA76795.1"/>
    </source>
</evidence>
<evidence type="ECO:0000256" key="1">
    <source>
        <dbReference type="SAM" id="SignalP"/>
    </source>
</evidence>
<proteinExistence type="predicted"/>
<feature type="chain" id="PRO_5002147626" description="Inverse autotransporter beta-domain domain-containing protein" evidence="1">
    <location>
        <begin position="26"/>
        <end position="306"/>
    </location>
</feature>
<evidence type="ECO:0000313" key="4">
    <source>
        <dbReference type="Proteomes" id="UP000031307"/>
    </source>
</evidence>
<dbReference type="Gene3D" id="2.40.160.160">
    <property type="entry name" value="Inverse autotransporter, beta-domain"/>
    <property type="match status" value="1"/>
</dbReference>
<feature type="domain" description="Inverse autotransporter beta-domain" evidence="2">
    <location>
        <begin position="73"/>
        <end position="163"/>
    </location>
</feature>
<protein>
    <recommendedName>
        <fullName evidence="2">Inverse autotransporter beta-domain domain-containing protein</fullName>
    </recommendedName>
</protein>
<sequence>MKKNSFKNASLFFCFFLCLLANLFASPEEVVENEVSLPSLNDVQANEWVFPPTLAYLQGVVGKGIGEQNGYASFGIFTIPLLDSNGQLFFDARIHNLRHERWAANVGVGTRIAIPCTNLFFGINFFYDYRRTRHDYHQLGPGLELIHPCWAFRINGYFPICDRSLRKHPKVFRFHDNLFAACTQIQNSLSGGDLELETSLRRWDPCLCFDVYIAPGGYFYHIRHHRDITGGRLRIGAVLFDYLGLEVRGSYDHYYKGTVQGVAYVEIPFGGPRCSSPCDTPPFLWPVQRQEIIVLDKKYCRWRQNF</sequence>
<dbReference type="InterPro" id="IPR038177">
    <property type="entry name" value="IAT_beta_sf"/>
</dbReference>
<dbReference type="PATRIC" id="fig|83552.4.peg.2067"/>
<feature type="signal peptide" evidence="1">
    <location>
        <begin position="1"/>
        <end position="25"/>
    </location>
</feature>
<dbReference type="Proteomes" id="UP000031307">
    <property type="component" value="Unassembled WGS sequence"/>
</dbReference>
<dbReference type="Pfam" id="PF11924">
    <property type="entry name" value="IAT_beta"/>
    <property type="match status" value="1"/>
</dbReference>
<dbReference type="AlphaFoldDB" id="A0A0C1C6L7"/>
<reference evidence="3 4" key="1">
    <citation type="journal article" date="2014" name="Mol. Biol. Evol.">
        <title>Massive expansion of Ubiquitination-related gene families within the Chlamydiae.</title>
        <authorList>
            <person name="Domman D."/>
            <person name="Collingro A."/>
            <person name="Lagkouvardos I."/>
            <person name="Gehre L."/>
            <person name="Weinmaier T."/>
            <person name="Rattei T."/>
            <person name="Subtil A."/>
            <person name="Horn M."/>
        </authorList>
    </citation>
    <scope>NUCLEOTIDE SEQUENCE [LARGE SCALE GENOMIC DNA]</scope>
    <source>
        <strain evidence="3 4">OEW1</strain>
    </source>
</reference>
<keyword evidence="1" id="KW-0732">Signal</keyword>
<evidence type="ECO:0000259" key="2">
    <source>
        <dbReference type="Pfam" id="PF11924"/>
    </source>
</evidence>
<comment type="caution">
    <text evidence="3">The sequence shown here is derived from an EMBL/GenBank/DDBJ whole genome shotgun (WGS) entry which is preliminary data.</text>
</comment>
<dbReference type="InterPro" id="IPR024519">
    <property type="entry name" value="IAT_beta"/>
</dbReference>
<dbReference type="EMBL" id="JSAM01000105">
    <property type="protein sequence ID" value="KIA76795.1"/>
    <property type="molecule type" value="Genomic_DNA"/>
</dbReference>
<dbReference type="OMA" id="CWAFRIN"/>